<evidence type="ECO:0000313" key="1">
    <source>
        <dbReference type="EMBL" id="RCX09808.1"/>
    </source>
</evidence>
<name>A0A369ANA2_9BURK</name>
<evidence type="ECO:0000313" key="2">
    <source>
        <dbReference type="Proteomes" id="UP000252174"/>
    </source>
</evidence>
<organism evidence="1 2">
    <name type="scientific">Extensimonas vulgaris</name>
    <dbReference type="NCBI Taxonomy" id="1031594"/>
    <lineage>
        <taxon>Bacteria</taxon>
        <taxon>Pseudomonadati</taxon>
        <taxon>Pseudomonadota</taxon>
        <taxon>Betaproteobacteria</taxon>
        <taxon>Burkholderiales</taxon>
        <taxon>Comamonadaceae</taxon>
        <taxon>Extensimonas</taxon>
    </lineage>
</organism>
<dbReference type="AlphaFoldDB" id="A0A369ANA2"/>
<gene>
    <name evidence="1" type="ORF">DFR45_104176</name>
</gene>
<protein>
    <submittedName>
        <fullName evidence="1">Uncharacterized protein</fullName>
    </submittedName>
</protein>
<dbReference type="EMBL" id="QPJU01000004">
    <property type="protein sequence ID" value="RCX09808.1"/>
    <property type="molecule type" value="Genomic_DNA"/>
</dbReference>
<sequence length="213" mass="24219">MSDKDRPQLPKRDWFTLEEVARRWGCTIEDLIDYGENEALRISVRPARKICIAWREKSATKNTPNQWTETMLPLGLTPEDLRGAFGDGCRPYIVLPPVSGDEALVGDVGFDFDPPQIFTAKDLVIVREELDRFEREYRIGAHAGELPKPKPELGERERQTLLVLIGAMLETIMDKGPFKSQAELVAYLEDEYALPKRTTDGKFAEANRALQNK</sequence>
<keyword evidence="2" id="KW-1185">Reference proteome</keyword>
<dbReference type="Proteomes" id="UP000252174">
    <property type="component" value="Unassembled WGS sequence"/>
</dbReference>
<comment type="caution">
    <text evidence="1">The sequence shown here is derived from an EMBL/GenBank/DDBJ whole genome shotgun (WGS) entry which is preliminary data.</text>
</comment>
<proteinExistence type="predicted"/>
<dbReference type="RefSeq" id="WP_144686936.1">
    <property type="nucleotide sequence ID" value="NZ_QPJU01000004.1"/>
</dbReference>
<reference evidence="1 2" key="1">
    <citation type="submission" date="2018-07" db="EMBL/GenBank/DDBJ databases">
        <title>Genomic Encyclopedia of Type Strains, Phase IV (KMG-IV): sequencing the most valuable type-strain genomes for metagenomic binning, comparative biology and taxonomic classification.</title>
        <authorList>
            <person name="Goeker M."/>
        </authorList>
    </citation>
    <scope>NUCLEOTIDE SEQUENCE [LARGE SCALE GENOMIC DNA]</scope>
    <source>
        <strain evidence="1 2">DSM 100911</strain>
    </source>
</reference>
<accession>A0A369ANA2</accession>
<dbReference type="OrthoDB" id="8913455at2"/>